<feature type="transmembrane region" description="Helical" evidence="1">
    <location>
        <begin position="125"/>
        <end position="146"/>
    </location>
</feature>
<evidence type="ECO:0000256" key="1">
    <source>
        <dbReference type="SAM" id="Phobius"/>
    </source>
</evidence>
<keyword evidence="1" id="KW-1133">Transmembrane helix</keyword>
<accession>A0AAU9KCA3</accession>
<dbReference type="EMBL" id="CAJZBQ010000056">
    <property type="protein sequence ID" value="CAG9333225.1"/>
    <property type="molecule type" value="Genomic_DNA"/>
</dbReference>
<organism evidence="2 3">
    <name type="scientific">Blepharisma stoltei</name>
    <dbReference type="NCBI Taxonomy" id="1481888"/>
    <lineage>
        <taxon>Eukaryota</taxon>
        <taxon>Sar</taxon>
        <taxon>Alveolata</taxon>
        <taxon>Ciliophora</taxon>
        <taxon>Postciliodesmatophora</taxon>
        <taxon>Heterotrichea</taxon>
        <taxon>Heterotrichida</taxon>
        <taxon>Blepharismidae</taxon>
        <taxon>Blepharisma</taxon>
    </lineage>
</organism>
<evidence type="ECO:0000313" key="2">
    <source>
        <dbReference type="EMBL" id="CAG9333225.1"/>
    </source>
</evidence>
<proteinExistence type="predicted"/>
<dbReference type="AlphaFoldDB" id="A0AAU9KCA3"/>
<gene>
    <name evidence="2" type="ORF">BSTOLATCC_MIC58043</name>
</gene>
<name>A0AAU9KCA3_9CILI</name>
<evidence type="ECO:0000313" key="3">
    <source>
        <dbReference type="Proteomes" id="UP001162131"/>
    </source>
</evidence>
<feature type="transmembrane region" description="Helical" evidence="1">
    <location>
        <begin position="14"/>
        <end position="32"/>
    </location>
</feature>
<feature type="transmembrane region" description="Helical" evidence="1">
    <location>
        <begin position="53"/>
        <end position="76"/>
    </location>
</feature>
<reference evidence="2" key="1">
    <citation type="submission" date="2021-09" db="EMBL/GenBank/DDBJ databases">
        <authorList>
            <consortium name="AG Swart"/>
            <person name="Singh M."/>
            <person name="Singh A."/>
            <person name="Seah K."/>
            <person name="Emmerich C."/>
        </authorList>
    </citation>
    <scope>NUCLEOTIDE SEQUENCE</scope>
    <source>
        <strain evidence="2">ATCC30299</strain>
    </source>
</reference>
<sequence>MENIHNEPALVNKMLVISAVVAFSASFFKKAWKWENKVAFQYWKPYETLELAARCAGLSTIIIFLQVFAIMMYRLFSSASDTIKCHENAFLVTFKYILQNLLVENFIFVVNLLSAAANGLGNERIVIVFLVFVATQILFWFGYLIISFLKIQHLFDPNLISILSFMNNAILFAFNMKPLINIDFQF</sequence>
<feature type="transmembrane region" description="Helical" evidence="1">
    <location>
        <begin position="158"/>
        <end position="176"/>
    </location>
</feature>
<protein>
    <submittedName>
        <fullName evidence="2">Uncharacterized protein</fullName>
    </submittedName>
</protein>
<keyword evidence="1" id="KW-0812">Transmembrane</keyword>
<keyword evidence="1" id="KW-0472">Membrane</keyword>
<feature type="transmembrane region" description="Helical" evidence="1">
    <location>
        <begin position="96"/>
        <end position="113"/>
    </location>
</feature>
<keyword evidence="3" id="KW-1185">Reference proteome</keyword>
<comment type="caution">
    <text evidence="2">The sequence shown here is derived from an EMBL/GenBank/DDBJ whole genome shotgun (WGS) entry which is preliminary data.</text>
</comment>
<dbReference type="Proteomes" id="UP001162131">
    <property type="component" value="Unassembled WGS sequence"/>
</dbReference>